<dbReference type="SUPFAM" id="SSF51735">
    <property type="entry name" value="NAD(P)-binding Rossmann-fold domains"/>
    <property type="match status" value="1"/>
</dbReference>
<dbReference type="CDD" id="cd08276">
    <property type="entry name" value="MDR7"/>
    <property type="match status" value="1"/>
</dbReference>
<dbReference type="Pfam" id="PF08240">
    <property type="entry name" value="ADH_N"/>
    <property type="match status" value="1"/>
</dbReference>
<feature type="domain" description="Enoyl reductase (ER)" evidence="1">
    <location>
        <begin position="19"/>
        <end position="361"/>
    </location>
</feature>
<dbReference type="PANTHER" id="PTHR45033:SF2">
    <property type="entry name" value="ZINC-TYPE ALCOHOL DEHYDROGENASE-LIKE PROTEIN C1773.06C"/>
    <property type="match status" value="1"/>
</dbReference>
<proteinExistence type="predicted"/>
<comment type="caution">
    <text evidence="2">The sequence shown here is derived from an EMBL/GenBank/DDBJ whole genome shotgun (WGS) entry which is preliminary data.</text>
</comment>
<name>A0A423VS64_CYTCH</name>
<accession>A0A423VS64</accession>
<dbReference type="PANTHER" id="PTHR45033">
    <property type="match status" value="1"/>
</dbReference>
<gene>
    <name evidence="2" type="ORF">VSDG_06285</name>
</gene>
<dbReference type="SMART" id="SM00829">
    <property type="entry name" value="PKS_ER"/>
    <property type="match status" value="1"/>
</dbReference>
<dbReference type="Proteomes" id="UP000284375">
    <property type="component" value="Unassembled WGS sequence"/>
</dbReference>
<dbReference type="STRING" id="252740.A0A423VS64"/>
<organism evidence="2 3">
    <name type="scientific">Cytospora chrysosperma</name>
    <name type="common">Cytospora canker fungus</name>
    <name type="synonym">Sphaeria chrysosperma</name>
    <dbReference type="NCBI Taxonomy" id="252740"/>
    <lineage>
        <taxon>Eukaryota</taxon>
        <taxon>Fungi</taxon>
        <taxon>Dikarya</taxon>
        <taxon>Ascomycota</taxon>
        <taxon>Pezizomycotina</taxon>
        <taxon>Sordariomycetes</taxon>
        <taxon>Sordariomycetidae</taxon>
        <taxon>Diaporthales</taxon>
        <taxon>Cytosporaceae</taxon>
        <taxon>Cytospora</taxon>
    </lineage>
</organism>
<dbReference type="AlphaFoldDB" id="A0A423VS64"/>
<dbReference type="GO" id="GO:0016491">
    <property type="term" value="F:oxidoreductase activity"/>
    <property type="evidence" value="ECO:0007669"/>
    <property type="project" value="InterPro"/>
</dbReference>
<dbReference type="InterPro" id="IPR013154">
    <property type="entry name" value="ADH-like_N"/>
</dbReference>
<dbReference type="OrthoDB" id="9930022at2759"/>
<protein>
    <recommendedName>
        <fullName evidence="1">Enoyl reductase (ER) domain-containing protein</fullName>
    </recommendedName>
</protein>
<dbReference type="EMBL" id="LJZO01000030">
    <property type="protein sequence ID" value="ROV93911.1"/>
    <property type="molecule type" value="Genomic_DNA"/>
</dbReference>
<sequence>MAIGIARKGRWVLDSAQEGTSSLRYEDSLTFEATQMAPDEVLVDIHAASLNYREIAIAKGNPTSAIPLPATPDVIPGSDGAGVVVAVGSAVSQQSSWLKPGAKVVTHMCPHIADEALPRLEDVCSGLGQKLNGTLARRGIFHHTALVRMPQHMSFVEAATLTCSALTAWNALMGMRGHEVKEGDWVLVQGTGGVSVAALQIAVAAGANVIAITSSESKVKKMLELGARHVINYREQTNWGEVARSLTPDSRGVDHVVDVVGAKTMDQSLNALRLHGLITVTGMIGGPGEAVRAPDAMSALWRLCVFRGIYLGSRAMFKDMVKFLEEKKVKPAVDDVAFSLEEAKQAFERLERQQHFSKVIIKMD</sequence>
<dbReference type="InterPro" id="IPR036291">
    <property type="entry name" value="NAD(P)-bd_dom_sf"/>
</dbReference>
<reference evidence="2 3" key="1">
    <citation type="submission" date="2015-09" db="EMBL/GenBank/DDBJ databases">
        <title>Host preference determinants of Valsa canker pathogens revealed by comparative genomics.</title>
        <authorList>
            <person name="Yin Z."/>
            <person name="Huang L."/>
        </authorList>
    </citation>
    <scope>NUCLEOTIDE SEQUENCE [LARGE SCALE GENOMIC DNA]</scope>
    <source>
        <strain evidence="2 3">YSFL</strain>
    </source>
</reference>
<evidence type="ECO:0000259" key="1">
    <source>
        <dbReference type="SMART" id="SM00829"/>
    </source>
</evidence>
<evidence type="ECO:0000313" key="2">
    <source>
        <dbReference type="EMBL" id="ROV93911.1"/>
    </source>
</evidence>
<evidence type="ECO:0000313" key="3">
    <source>
        <dbReference type="Proteomes" id="UP000284375"/>
    </source>
</evidence>
<dbReference type="InterPro" id="IPR052711">
    <property type="entry name" value="Zinc_ADH-like"/>
</dbReference>
<dbReference type="Gene3D" id="3.90.180.10">
    <property type="entry name" value="Medium-chain alcohol dehydrogenases, catalytic domain"/>
    <property type="match status" value="1"/>
</dbReference>
<dbReference type="Pfam" id="PF00107">
    <property type="entry name" value="ADH_zinc_N"/>
    <property type="match status" value="1"/>
</dbReference>
<dbReference type="InterPro" id="IPR011032">
    <property type="entry name" value="GroES-like_sf"/>
</dbReference>
<dbReference type="InterPro" id="IPR013149">
    <property type="entry name" value="ADH-like_C"/>
</dbReference>
<keyword evidence="3" id="KW-1185">Reference proteome</keyword>
<dbReference type="InterPro" id="IPR020843">
    <property type="entry name" value="ER"/>
</dbReference>
<dbReference type="SUPFAM" id="SSF50129">
    <property type="entry name" value="GroES-like"/>
    <property type="match status" value="1"/>
</dbReference>
<dbReference type="Gene3D" id="3.40.50.720">
    <property type="entry name" value="NAD(P)-binding Rossmann-like Domain"/>
    <property type="match status" value="1"/>
</dbReference>